<feature type="region of interest" description="Disordered" evidence="1">
    <location>
        <begin position="74"/>
        <end position="213"/>
    </location>
</feature>
<reference evidence="2 3" key="1">
    <citation type="submission" date="2024-02" db="EMBL/GenBank/DDBJ databases">
        <title>Chromosome-scale genome assembly of the rough periwinkle Littorina saxatilis.</title>
        <authorList>
            <person name="De Jode A."/>
            <person name="Faria R."/>
            <person name="Formenti G."/>
            <person name="Sims Y."/>
            <person name="Smith T.P."/>
            <person name="Tracey A."/>
            <person name="Wood J.M.D."/>
            <person name="Zagrodzka Z.B."/>
            <person name="Johannesson K."/>
            <person name="Butlin R.K."/>
            <person name="Leder E.H."/>
        </authorList>
    </citation>
    <scope>NUCLEOTIDE SEQUENCE [LARGE SCALE GENOMIC DNA]</scope>
    <source>
        <strain evidence="2">Snail1</strain>
        <tissue evidence="2">Muscle</tissue>
    </source>
</reference>
<feature type="region of interest" description="Disordered" evidence="1">
    <location>
        <begin position="999"/>
        <end position="1020"/>
    </location>
</feature>
<feature type="compositionally biased region" description="Low complexity" evidence="1">
    <location>
        <begin position="1118"/>
        <end position="1127"/>
    </location>
</feature>
<feature type="compositionally biased region" description="Gly residues" evidence="1">
    <location>
        <begin position="315"/>
        <end position="331"/>
    </location>
</feature>
<evidence type="ECO:0000256" key="1">
    <source>
        <dbReference type="SAM" id="MobiDB-lite"/>
    </source>
</evidence>
<dbReference type="Proteomes" id="UP001374579">
    <property type="component" value="Unassembled WGS sequence"/>
</dbReference>
<feature type="region of interest" description="Disordered" evidence="1">
    <location>
        <begin position="670"/>
        <end position="692"/>
    </location>
</feature>
<proteinExistence type="predicted"/>
<organism evidence="2 3">
    <name type="scientific">Littorina saxatilis</name>
    <dbReference type="NCBI Taxonomy" id="31220"/>
    <lineage>
        <taxon>Eukaryota</taxon>
        <taxon>Metazoa</taxon>
        <taxon>Spiralia</taxon>
        <taxon>Lophotrochozoa</taxon>
        <taxon>Mollusca</taxon>
        <taxon>Gastropoda</taxon>
        <taxon>Caenogastropoda</taxon>
        <taxon>Littorinimorpha</taxon>
        <taxon>Littorinoidea</taxon>
        <taxon>Littorinidae</taxon>
        <taxon>Littorina</taxon>
    </lineage>
</organism>
<feature type="compositionally biased region" description="Low complexity" evidence="1">
    <location>
        <begin position="74"/>
        <end position="94"/>
    </location>
</feature>
<feature type="compositionally biased region" description="Basic and acidic residues" evidence="1">
    <location>
        <begin position="419"/>
        <end position="430"/>
    </location>
</feature>
<sequence length="1140" mass="124336">MYSRVPERFLQRQESEAAQDEDGTQEGAPAAEGASRRNPSRAAAAWSRARSVSSAMLSIKLLSSLQQSSNPLALFQSMGPSSLPPGSLTGSSPSLTPPGHPRSVLHPDNQRALAKQGFYGDNLPEGIEPRDLHLPHARREDDGKYQERGHSAEDRRKQYHKTRSKRRNTVESGDEGGDLRSQDSLMKSVDFSTTTESTDSGELSTSVPTTPGDVFLDRAPSPSIMGLNAGGAGPSFPLERLLDVDEQYLPDKGFASHAGGLSRSRQKLTEKYNADLDNDANYFVSPPGSRQPTVEKAATLTDAQAYNLEHELDHAGGGGSGGESGSNGGGSRVSRTDSGDAHTSRTGNLNFDLKTKSVTIVVSDDGRTQRVAAPGSFQRGCSLSGPTTGGGSSRNGNGDTKSRGGGMSFLSIVNAPVDRMSDSGSDHTLVDQHSSSSGSPRPLAGSESPGFPGSPNPGSESRLSSQSEQKAESTCQLQQGPVLFVYHKNSRDARSSPRDENDNLPDSLAAKGENVHQHHKHQHNIDDDLPRMSSIQSDSSGFGDAEVTGDAALEMSSLKVSNLGSSCESSTTMASTGTVMGNGNNSDNHFNNSFNGSTETATAHTTVHTQQGSFNTHRKRSQSTENLRSDSPSAHSESGRRFVTTCYIPNLSTRGAAGSSAHRAPVRTSTSYYQSQPSLVPTSSTSSSGRQVRTQISMVFREKDRSGRGFVEQRKNETPLSEELALASIPGGAAQASSTPRYASHHTVFSVPKLSLRKPTLDSSSVDGSRGSGDELEHDDRALSYSSWSRELPMSLPRGGGGVPRHHHRYYPGVEGEVGDGGSGASIEGSSVYSCASTTDSIASGGSTELLDCQKLIRLINQPTLFKGQKAHLVHYRPKRHLRDWPALLKKKKLQEETRLAQYAMQKYKAELSIMETSIMVRYQMAYEDMTPEDREDIEELQHLWAEVRRQVMETEQLLTSRMKAVAAGNDNFNSLASISVLHRMIELLKEQLFQKEVAAGDEEEDELEEEEEWEERERRRMYHRPRGFSSRYTSGSWGELPRSPRVRGRHSSSASHLSPVFTDTSFDQMRSSLLADVRSEMRTSLHTLQDDLLKRDNEIHRLQLQLMLEKRDKKPRSTQSSSSSRSLPRKRRDAKETDV</sequence>
<dbReference type="EMBL" id="JBAMIC010000002">
    <property type="protein sequence ID" value="KAK7111690.1"/>
    <property type="molecule type" value="Genomic_DNA"/>
</dbReference>
<name>A0AAN9BUR7_9CAEN</name>
<feature type="compositionally biased region" description="Low complexity" evidence="1">
    <location>
        <begin position="36"/>
        <end position="48"/>
    </location>
</feature>
<feature type="region of interest" description="Disordered" evidence="1">
    <location>
        <begin position="1108"/>
        <end position="1140"/>
    </location>
</feature>
<feature type="compositionally biased region" description="Basic and acidic residues" evidence="1">
    <location>
        <begin position="334"/>
        <end position="343"/>
    </location>
</feature>
<feature type="compositionally biased region" description="Basic and acidic residues" evidence="1">
    <location>
        <begin position="1"/>
        <end position="15"/>
    </location>
</feature>
<comment type="caution">
    <text evidence="2">The sequence shown here is derived from an EMBL/GenBank/DDBJ whole genome shotgun (WGS) entry which is preliminary data.</text>
</comment>
<feature type="compositionally biased region" description="Basic residues" evidence="1">
    <location>
        <begin position="157"/>
        <end position="167"/>
    </location>
</feature>
<feature type="compositionally biased region" description="Polar residues" evidence="1">
    <location>
        <begin position="623"/>
        <end position="636"/>
    </location>
</feature>
<feature type="compositionally biased region" description="Polar residues" evidence="1">
    <location>
        <begin position="182"/>
        <end position="209"/>
    </location>
</feature>
<feature type="region of interest" description="Disordered" evidence="1">
    <location>
        <begin position="1"/>
        <end position="48"/>
    </location>
</feature>
<feature type="compositionally biased region" description="Acidic residues" evidence="1">
    <location>
        <begin position="1000"/>
        <end position="1015"/>
    </location>
</feature>
<dbReference type="AlphaFoldDB" id="A0AAN9BUR7"/>
<evidence type="ECO:0000313" key="3">
    <source>
        <dbReference type="Proteomes" id="UP001374579"/>
    </source>
</evidence>
<gene>
    <name evidence="2" type="ORF">V1264_011279</name>
</gene>
<feature type="region of interest" description="Disordered" evidence="1">
    <location>
        <begin position="1032"/>
        <end position="1060"/>
    </location>
</feature>
<feature type="region of interest" description="Disordered" evidence="1">
    <location>
        <begin position="513"/>
        <end position="544"/>
    </location>
</feature>
<feature type="region of interest" description="Disordered" evidence="1">
    <location>
        <begin position="604"/>
        <end position="641"/>
    </location>
</feature>
<keyword evidence="3" id="KW-1185">Reference proteome</keyword>
<feature type="compositionally biased region" description="Low complexity" evidence="1">
    <location>
        <begin position="674"/>
        <end position="692"/>
    </location>
</feature>
<feature type="region of interest" description="Disordered" evidence="1">
    <location>
        <begin position="312"/>
        <end position="348"/>
    </location>
</feature>
<feature type="region of interest" description="Disordered" evidence="1">
    <location>
        <begin position="758"/>
        <end position="778"/>
    </location>
</feature>
<protein>
    <submittedName>
        <fullName evidence="2">Uncharacterized protein</fullName>
    </submittedName>
</protein>
<evidence type="ECO:0000313" key="2">
    <source>
        <dbReference type="EMBL" id="KAK7111690.1"/>
    </source>
</evidence>
<feature type="compositionally biased region" description="Polar residues" evidence="1">
    <location>
        <begin position="462"/>
        <end position="479"/>
    </location>
</feature>
<feature type="region of interest" description="Disordered" evidence="1">
    <location>
        <begin position="370"/>
        <end position="482"/>
    </location>
</feature>
<accession>A0AAN9BUR7</accession>
<feature type="compositionally biased region" description="Basic and acidic residues" evidence="1">
    <location>
        <begin position="127"/>
        <end position="156"/>
    </location>
</feature>
<feature type="compositionally biased region" description="Low complexity" evidence="1">
    <location>
        <begin position="445"/>
        <end position="461"/>
    </location>
</feature>